<dbReference type="Gene3D" id="3.30.505.10">
    <property type="entry name" value="SH2 domain"/>
    <property type="match status" value="1"/>
</dbReference>
<dbReference type="SMART" id="SM00184">
    <property type="entry name" value="RING"/>
    <property type="match status" value="1"/>
</dbReference>
<proteinExistence type="predicted"/>
<feature type="compositionally biased region" description="Pro residues" evidence="15">
    <location>
        <begin position="544"/>
        <end position="567"/>
    </location>
</feature>
<feature type="region of interest" description="Disordered" evidence="15">
    <location>
        <begin position="690"/>
        <end position="726"/>
    </location>
</feature>
<dbReference type="PROSITE" id="PS00518">
    <property type="entry name" value="ZF_RING_1"/>
    <property type="match status" value="1"/>
</dbReference>
<dbReference type="RefSeq" id="XP_019521254.1">
    <property type="nucleotide sequence ID" value="XM_019665709.1"/>
</dbReference>
<dbReference type="GO" id="GO:0001784">
    <property type="term" value="F:phosphotyrosine residue binding"/>
    <property type="evidence" value="ECO:0007669"/>
    <property type="project" value="UniProtKB-UniRule"/>
</dbReference>
<feature type="domain" description="UBA" evidence="16">
    <location>
        <begin position="888"/>
        <end position="927"/>
    </location>
</feature>
<dbReference type="InterPro" id="IPR018957">
    <property type="entry name" value="Znf_C3HC4_RING-type"/>
</dbReference>
<dbReference type="CTD" id="868"/>
<accession>A0A8B7T852</accession>
<reference evidence="20 21" key="1">
    <citation type="submission" date="2025-04" db="UniProtKB">
        <authorList>
            <consortium name="RefSeq"/>
        </authorList>
    </citation>
    <scope>IDENTIFICATION</scope>
    <source>
        <tissue evidence="20 21">Muscle</tissue>
    </source>
</reference>
<dbReference type="FunFam" id="1.10.8.10:FF:000037">
    <property type="entry name" value="E3 ubiquitin-protein ligase CBL-B isoform B"/>
    <property type="match status" value="1"/>
</dbReference>
<dbReference type="SUPFAM" id="SSF47668">
    <property type="entry name" value="N-terminal domain of cbl (N-cbl)"/>
    <property type="match status" value="1"/>
</dbReference>
<dbReference type="AlphaFoldDB" id="A0A8B7T852"/>
<keyword evidence="4" id="KW-0963">Cytoplasm</keyword>
<dbReference type="GeneID" id="109395019"/>
<keyword evidence="9 14" id="KW-0833">Ubl conjugation pathway</keyword>
<dbReference type="GO" id="GO:0005737">
    <property type="term" value="C:cytoplasm"/>
    <property type="evidence" value="ECO:0007669"/>
    <property type="project" value="UniProtKB-SubCell"/>
</dbReference>
<protein>
    <recommendedName>
        <fullName evidence="14">E3 ubiquitin-protein ligase CBL</fullName>
        <ecNumber evidence="14">2.3.2.27</ecNumber>
    </recommendedName>
</protein>
<dbReference type="GO" id="GO:0016567">
    <property type="term" value="P:protein ubiquitination"/>
    <property type="evidence" value="ECO:0007669"/>
    <property type="project" value="UniProtKB-UniPathway"/>
</dbReference>
<dbReference type="InterPro" id="IPR036860">
    <property type="entry name" value="SH2_dom_sf"/>
</dbReference>
<evidence type="ECO:0000256" key="14">
    <source>
        <dbReference type="RuleBase" id="RU367001"/>
    </source>
</evidence>
<evidence type="ECO:0000256" key="5">
    <source>
        <dbReference type="ARBA" id="ARBA00022679"/>
    </source>
</evidence>
<gene>
    <name evidence="20 21" type="primary">CBLB</name>
</gene>
<dbReference type="Pfam" id="PF00097">
    <property type="entry name" value="zf-C3HC4"/>
    <property type="match status" value="1"/>
</dbReference>
<dbReference type="SUPFAM" id="SSF57850">
    <property type="entry name" value="RING/U-box"/>
    <property type="match status" value="1"/>
</dbReference>
<feature type="region of interest" description="Disordered" evidence="15">
    <location>
        <begin position="833"/>
        <end position="886"/>
    </location>
</feature>
<dbReference type="InterPro" id="IPR011992">
    <property type="entry name" value="EF-hand-dom_pair"/>
</dbReference>
<dbReference type="InterPro" id="IPR024159">
    <property type="entry name" value="Cbl_PTB"/>
</dbReference>
<dbReference type="CDD" id="cd14392">
    <property type="entry name" value="UBA_Cbl-b"/>
    <property type="match status" value="1"/>
</dbReference>
<evidence type="ECO:0000256" key="11">
    <source>
        <dbReference type="ARBA" id="ARBA00022837"/>
    </source>
</evidence>
<dbReference type="InterPro" id="IPR014741">
    <property type="entry name" value="Adaptor_Cbl_EF_hand-like"/>
</dbReference>
<evidence type="ECO:0000256" key="13">
    <source>
        <dbReference type="PROSITE-ProRule" id="PRU00175"/>
    </source>
</evidence>
<dbReference type="Pfam" id="PF02761">
    <property type="entry name" value="Cbl_N2"/>
    <property type="match status" value="1"/>
</dbReference>
<dbReference type="GO" id="GO:0005509">
    <property type="term" value="F:calcium ion binding"/>
    <property type="evidence" value="ECO:0007669"/>
    <property type="project" value="UniProtKB-UniRule"/>
</dbReference>
<evidence type="ECO:0000313" key="21">
    <source>
        <dbReference type="RefSeq" id="XP_019521257.1"/>
    </source>
</evidence>
<dbReference type="SUPFAM" id="SSF47473">
    <property type="entry name" value="EF-hand"/>
    <property type="match status" value="1"/>
</dbReference>
<dbReference type="Pfam" id="PF02762">
    <property type="entry name" value="Cbl_N3"/>
    <property type="match status" value="1"/>
</dbReference>
<dbReference type="InterPro" id="IPR014742">
    <property type="entry name" value="Adaptor_Cbl_SH2-like"/>
</dbReference>
<evidence type="ECO:0000256" key="9">
    <source>
        <dbReference type="ARBA" id="ARBA00022786"/>
    </source>
</evidence>
<dbReference type="Gene3D" id="3.30.40.10">
    <property type="entry name" value="Zinc/RING finger domain, C3HC4 (zinc finger)"/>
    <property type="match status" value="1"/>
</dbReference>
<keyword evidence="11 14" id="KW-0106">Calcium</keyword>
<dbReference type="RefSeq" id="XP_019521257.1">
    <property type="nucleotide sequence ID" value="XM_019665712.1"/>
</dbReference>
<comment type="catalytic activity">
    <reaction evidence="1 14">
        <text>S-ubiquitinyl-[E2 ubiquitin-conjugating enzyme]-L-cysteine + [acceptor protein]-L-lysine = [E2 ubiquitin-conjugating enzyme]-L-cysteine + N(6)-ubiquitinyl-[acceptor protein]-L-lysine.</text>
        <dbReference type="EC" id="2.3.2.27"/>
    </reaction>
</comment>
<sequence>MANSMNGRNPGGRGGNPRKGRILGIIDAIQDAVGPPKQAAADRRTVEKTWKLMDKVVRLCQNPKLQLKNSPPYILDILPDTYQHLRLILSKYDDNQKLAQLSENEYFKIYIDSLMKKSKRAIRLFKEGKERMYEEQSQDRRNLTKLSLIFSHMLAEIKAIFPNGQFQGDNFRITKADAAEFWRKFFGDKTIVPWKVFRQCLHEVHQISSGLEAMALKSTIDLTCNDYISVFEFDIFTRLFQPWGSILRNWNFLAVTHPGYMAFLTYDEVKARLQKYSTKPGSYIFRLSCTRLGQWAIGYVTGDGNILQTIPHNKPLFQALIDGSREGFYLYPDGRSYNPDLTGLCEPTPHDHIKVTQEQYELYCEMGSTFQLCKICAENDKDVKIEPCGHLMCTSCLTAWQESDGQGCPFCRCEIKGTEPIIVDPFDPRDEGSRCCSIIDPFGMPMLDLDDDDDREESLMMNRLANVRKCADRQNSPVTSPGSSPLAQRRKPQQDPLQIPHLSLPPVPPRLDLIQKGIVRSPCGSPTGSPKSSPCMARKQDKPLPAPPPPLRDPPPPPPERPPPIPPDNRLSRHFHPVESVPSRDQPMPLEAWCPRDILGTNQSVGCRLLGDGSPKPGITASSNVNGRHSRMSSDPVLMRKHRRHDLPLEGAKVFSNGHLGSEEYDVPPRLSPPPPAAALLPSIKCTGPLANSLSEKTRDPVDEDDDEYKIPSSHPVSLNSQPSHCHNVKPPLRSCDNGHCILNGTHGAPSEVKKSNIPELGIYLKGEDAFDVLPPSLPPPPPPARHSLIEHSKPPGSSSRPSSGLDIFFLPADPFFDPANIQIPLLPARRLPGENVKSNRTSQDYDQLPSSSDGSQAPARPPKPRPRRTAPEIHHRKPHGPEAALEDVDAKIAKLMGEGYIFEEVKRALEIAQNNVEVARSILREFAFPPAVSPRLNL</sequence>
<comment type="domain">
    <text evidence="14">The N-terminus is composed of the phosphotyrosine binding (PTB) domain, a short linker region and the RING-type zinc finger. The PTB domain, which is also called TKB (tyrosine kinase binding) domain, is composed of three different subdomains: a four-helix bundle (4H), a calcium-binding EF hand and a divergent SH2 domain.</text>
</comment>
<dbReference type="PANTHER" id="PTHR23007">
    <property type="entry name" value="CBL"/>
    <property type="match status" value="1"/>
</dbReference>
<dbReference type="FunFam" id="3.30.505.10:FF:000154">
    <property type="entry name" value="E3 ubiquitin-protein ligase CBL"/>
    <property type="match status" value="1"/>
</dbReference>
<evidence type="ECO:0000256" key="10">
    <source>
        <dbReference type="ARBA" id="ARBA00022833"/>
    </source>
</evidence>
<comment type="pathway">
    <text evidence="3 14">Protein modification; protein ubiquitination.</text>
</comment>
<keyword evidence="8 13" id="KW-0863">Zinc-finger</keyword>
<dbReference type="Gene3D" id="1.10.238.10">
    <property type="entry name" value="EF-hand"/>
    <property type="match status" value="1"/>
</dbReference>
<comment type="subcellular location">
    <subcellularLocation>
        <location evidence="2">Cytoplasm</location>
    </subcellularLocation>
</comment>
<evidence type="ECO:0000256" key="15">
    <source>
        <dbReference type="SAM" id="MobiDB-lite"/>
    </source>
</evidence>
<evidence type="ECO:0000256" key="8">
    <source>
        <dbReference type="ARBA" id="ARBA00022771"/>
    </source>
</evidence>
<dbReference type="SMART" id="SM00165">
    <property type="entry name" value="UBA"/>
    <property type="match status" value="1"/>
</dbReference>
<dbReference type="InterPro" id="IPR013083">
    <property type="entry name" value="Znf_RING/FYVE/PHD"/>
</dbReference>
<feature type="compositionally biased region" description="Polar residues" evidence="15">
    <location>
        <begin position="837"/>
        <end position="856"/>
    </location>
</feature>
<dbReference type="EC" id="2.3.2.27" evidence="14"/>
<keyword evidence="5 14" id="KW-0808">Transferase</keyword>
<dbReference type="GO" id="GO:0045121">
    <property type="term" value="C:membrane raft"/>
    <property type="evidence" value="ECO:0007669"/>
    <property type="project" value="TreeGrafter"/>
</dbReference>
<keyword evidence="7" id="KW-0677">Repeat</keyword>
<name>A0A8B7T852_HIPAR</name>
<dbReference type="InterPro" id="IPR017907">
    <property type="entry name" value="Znf_RING_CS"/>
</dbReference>
<dbReference type="CDD" id="cd16709">
    <property type="entry name" value="RING-HC_Cbl-b"/>
    <property type="match status" value="1"/>
</dbReference>
<evidence type="ECO:0000259" key="16">
    <source>
        <dbReference type="PROSITE" id="PS50030"/>
    </source>
</evidence>
<feature type="domain" description="RING-type" evidence="17">
    <location>
        <begin position="373"/>
        <end position="412"/>
    </location>
</feature>
<keyword evidence="6 14" id="KW-0479">Metal-binding</keyword>
<feature type="domain" description="Cbl-PTB" evidence="18">
    <location>
        <begin position="35"/>
        <end position="343"/>
    </location>
</feature>
<dbReference type="GO" id="GO:0061630">
    <property type="term" value="F:ubiquitin protein ligase activity"/>
    <property type="evidence" value="ECO:0007669"/>
    <property type="project" value="UniProtKB-EC"/>
</dbReference>
<dbReference type="SUPFAM" id="SSF55550">
    <property type="entry name" value="SH2 domain"/>
    <property type="match status" value="1"/>
</dbReference>
<evidence type="ECO:0000256" key="1">
    <source>
        <dbReference type="ARBA" id="ARBA00000900"/>
    </source>
</evidence>
<feature type="compositionally biased region" description="Polar residues" evidence="15">
    <location>
        <begin position="715"/>
        <end position="725"/>
    </location>
</feature>
<dbReference type="Gene3D" id="1.10.8.10">
    <property type="entry name" value="DNA helicase RuvA subunit, C-terminal domain"/>
    <property type="match status" value="1"/>
</dbReference>
<dbReference type="InterPro" id="IPR003153">
    <property type="entry name" value="Adaptor_Cbl_N_hlx"/>
</dbReference>
<dbReference type="InterPro" id="IPR001841">
    <property type="entry name" value="Znf_RING"/>
</dbReference>
<dbReference type="Pfam" id="PF02262">
    <property type="entry name" value="Cbl_N"/>
    <property type="match status" value="1"/>
</dbReference>
<dbReference type="InterPro" id="IPR024162">
    <property type="entry name" value="Adaptor_Cbl"/>
</dbReference>
<feature type="compositionally biased region" description="Pro residues" evidence="15">
    <location>
        <begin position="776"/>
        <end position="785"/>
    </location>
</feature>
<evidence type="ECO:0000256" key="3">
    <source>
        <dbReference type="ARBA" id="ARBA00004906"/>
    </source>
</evidence>
<dbReference type="GO" id="GO:0007166">
    <property type="term" value="P:cell surface receptor signaling pathway"/>
    <property type="evidence" value="ECO:0007669"/>
    <property type="project" value="InterPro"/>
</dbReference>
<keyword evidence="19" id="KW-1185">Reference proteome</keyword>
<dbReference type="InterPro" id="IPR036537">
    <property type="entry name" value="Adaptor_Cbl_N_dom_sf"/>
</dbReference>
<dbReference type="FunFam" id="1.10.238.10:FF:000022">
    <property type="entry name" value="E3 ubiquitin-protein ligase CBL"/>
    <property type="match status" value="1"/>
</dbReference>
<dbReference type="Proteomes" id="UP000694851">
    <property type="component" value="Unplaced"/>
</dbReference>
<dbReference type="InterPro" id="IPR039520">
    <property type="entry name" value="CBL-B_RING-HC"/>
</dbReference>
<evidence type="ECO:0000256" key="2">
    <source>
        <dbReference type="ARBA" id="ARBA00004496"/>
    </source>
</evidence>
<dbReference type="PROSITE" id="PS50089">
    <property type="entry name" value="ZF_RING_2"/>
    <property type="match status" value="1"/>
</dbReference>
<dbReference type="InterPro" id="IPR015940">
    <property type="entry name" value="UBA"/>
</dbReference>
<dbReference type="PROSITE" id="PS51506">
    <property type="entry name" value="CBL_PTB"/>
    <property type="match status" value="1"/>
</dbReference>
<feature type="region of interest" description="Disordered" evidence="15">
    <location>
        <begin position="609"/>
        <end position="636"/>
    </location>
</feature>
<evidence type="ECO:0000256" key="12">
    <source>
        <dbReference type="ARBA" id="ARBA00065060"/>
    </source>
</evidence>
<dbReference type="GO" id="GO:0017124">
    <property type="term" value="F:SH3 domain binding"/>
    <property type="evidence" value="ECO:0007669"/>
    <property type="project" value="TreeGrafter"/>
</dbReference>
<feature type="compositionally biased region" description="Basic residues" evidence="15">
    <location>
        <begin position="863"/>
        <end position="879"/>
    </location>
</feature>
<evidence type="ECO:0000313" key="19">
    <source>
        <dbReference type="Proteomes" id="UP000694851"/>
    </source>
</evidence>
<dbReference type="GO" id="GO:0030971">
    <property type="term" value="F:receptor tyrosine kinase binding"/>
    <property type="evidence" value="ECO:0007669"/>
    <property type="project" value="TreeGrafter"/>
</dbReference>
<dbReference type="PROSITE" id="PS50030">
    <property type="entry name" value="UBA"/>
    <property type="match status" value="1"/>
</dbReference>
<evidence type="ECO:0000313" key="20">
    <source>
        <dbReference type="RefSeq" id="XP_019521254.1"/>
    </source>
</evidence>
<feature type="region of interest" description="Disordered" evidence="15">
    <location>
        <begin position="773"/>
        <end position="803"/>
    </location>
</feature>
<evidence type="ECO:0000256" key="4">
    <source>
        <dbReference type="ARBA" id="ARBA00022490"/>
    </source>
</evidence>
<dbReference type="FunFam" id="1.20.930.20:FF:000001">
    <property type="entry name" value="E3 ubiquitin-protein ligase CBL"/>
    <property type="match status" value="1"/>
</dbReference>
<evidence type="ECO:0000259" key="17">
    <source>
        <dbReference type="PROSITE" id="PS50089"/>
    </source>
</evidence>
<dbReference type="CDD" id="cd09920">
    <property type="entry name" value="SH2_Cbl-b_TKB"/>
    <property type="match status" value="1"/>
</dbReference>
<feature type="compositionally biased region" description="Polar residues" evidence="15">
    <location>
        <begin position="473"/>
        <end position="486"/>
    </location>
</feature>
<dbReference type="UniPathway" id="UPA00143"/>
<evidence type="ECO:0000256" key="7">
    <source>
        <dbReference type="ARBA" id="ARBA00022737"/>
    </source>
</evidence>
<dbReference type="PANTHER" id="PTHR23007:SF3">
    <property type="entry name" value="E3 UBIQUITIN-PROTEIN LIGASE CBL-B"/>
    <property type="match status" value="1"/>
</dbReference>
<dbReference type="FunFam" id="3.30.40.10:FF:000015">
    <property type="entry name" value="E3 ubiquitin-protein ligase CBL"/>
    <property type="match status" value="1"/>
</dbReference>
<keyword evidence="10 14" id="KW-0862">Zinc</keyword>
<comment type="function">
    <text evidence="14">E3 ubiquitin-protein ligase which accepts ubiquitin from specific E2 ubiquitin-conjugating enzymes, and transfers it to substrates, generally promoting their degradation by the proteasome.</text>
</comment>
<dbReference type="GO" id="GO:0008270">
    <property type="term" value="F:zinc ion binding"/>
    <property type="evidence" value="ECO:0007669"/>
    <property type="project" value="UniProtKB-KW"/>
</dbReference>
<organism evidence="19 20">
    <name type="scientific">Hipposideros armiger</name>
    <name type="common">Great Himalayan leaf-nosed bat</name>
    <dbReference type="NCBI Taxonomy" id="186990"/>
    <lineage>
        <taxon>Eukaryota</taxon>
        <taxon>Metazoa</taxon>
        <taxon>Chordata</taxon>
        <taxon>Craniata</taxon>
        <taxon>Vertebrata</taxon>
        <taxon>Euteleostomi</taxon>
        <taxon>Mammalia</taxon>
        <taxon>Eutheria</taxon>
        <taxon>Laurasiatheria</taxon>
        <taxon>Chiroptera</taxon>
        <taxon>Yinpterochiroptera</taxon>
        <taxon>Rhinolophoidea</taxon>
        <taxon>Hipposideridae</taxon>
        <taxon>Hipposideros</taxon>
    </lineage>
</organism>
<evidence type="ECO:0000256" key="6">
    <source>
        <dbReference type="ARBA" id="ARBA00022723"/>
    </source>
</evidence>
<dbReference type="GO" id="GO:0005886">
    <property type="term" value="C:plasma membrane"/>
    <property type="evidence" value="ECO:0007669"/>
    <property type="project" value="TreeGrafter"/>
</dbReference>
<evidence type="ECO:0000259" key="18">
    <source>
        <dbReference type="PROSITE" id="PS51506"/>
    </source>
</evidence>
<dbReference type="OrthoDB" id="7237699at2759"/>
<dbReference type="GO" id="GO:0023051">
    <property type="term" value="P:regulation of signaling"/>
    <property type="evidence" value="ECO:0007669"/>
    <property type="project" value="InterPro"/>
</dbReference>
<dbReference type="Gene3D" id="1.20.930.20">
    <property type="entry name" value="Adaptor protein Cbl, N-terminal domain"/>
    <property type="match status" value="1"/>
</dbReference>
<feature type="region of interest" description="Disordered" evidence="15">
    <location>
        <begin position="467"/>
        <end position="588"/>
    </location>
</feature>
<comment type="subunit">
    <text evidence="12">Interacts with SH3 domain-containing proteins LCK, CRK and SORBS1. Interacts with LCP2 and ZAP70. Interacts with CBL. Interacts with SH3 domain-containing proteins VAV1, FYN, FGR, PLCG1, GRB2, CRKL, PIK3R1 and SH3KBP1/CIN85. Identified in heterotrimeric complexes with SH3KBP1/CIN85, CD2AP and ARHGEF7, where one CBLB peptide binds two copies of the other protein. Interacts with poly-ubiquitinated proteins. Dimerization is required for the binding of poly-ubiquitin, but not for the binding of mono-ubiquitin. Interacts with EGFR (phosphorylated). Interacts with IFT20.</text>
</comment>